<evidence type="ECO:0000313" key="4">
    <source>
        <dbReference type="Proteomes" id="UP000275436"/>
    </source>
</evidence>
<evidence type="ECO:0000313" key="3">
    <source>
        <dbReference type="EMBL" id="RNJ42679.1"/>
    </source>
</evidence>
<dbReference type="PANTHER" id="PTHR46112:SF2">
    <property type="entry name" value="XAA-PRO AMINOPEPTIDASE P-RELATED"/>
    <property type="match status" value="1"/>
</dbReference>
<feature type="domain" description="Creatinase N-terminal" evidence="2">
    <location>
        <begin position="12"/>
        <end position="141"/>
    </location>
</feature>
<dbReference type="InterPro" id="IPR000994">
    <property type="entry name" value="Pept_M24"/>
</dbReference>
<dbReference type="InterPro" id="IPR036005">
    <property type="entry name" value="Creatinase/aminopeptidase-like"/>
</dbReference>
<dbReference type="InterPro" id="IPR029149">
    <property type="entry name" value="Creatin/AminoP/Spt16_N"/>
</dbReference>
<dbReference type="Gene3D" id="3.40.350.10">
    <property type="entry name" value="Creatinase/prolidase N-terminal domain"/>
    <property type="match status" value="1"/>
</dbReference>
<evidence type="ECO:0008006" key="5">
    <source>
        <dbReference type="Google" id="ProtNLM"/>
    </source>
</evidence>
<dbReference type="AlphaFoldDB" id="A0A3M9X3T7"/>
<dbReference type="PANTHER" id="PTHR46112">
    <property type="entry name" value="AMINOPEPTIDASE"/>
    <property type="match status" value="1"/>
</dbReference>
<protein>
    <recommendedName>
        <fullName evidence="5">Aminopeptidase P family protein</fullName>
    </recommendedName>
</protein>
<dbReference type="InterPro" id="IPR000587">
    <property type="entry name" value="Creatinase_N"/>
</dbReference>
<dbReference type="SUPFAM" id="SSF53092">
    <property type="entry name" value="Creatinase/prolidase N-terminal domain"/>
    <property type="match status" value="1"/>
</dbReference>
<reference evidence="3 4" key="1">
    <citation type="journal article" date="2018" name="Mol. Plant Microbe Interact.">
        <title>Taxonomically Different Co-Microsymbionts of a Relict Legume, Oxytropis popoviana, Have Complementary Sets of Symbiotic Genes and Together Increase the Efficiency of Plant Nodulation.</title>
        <authorList>
            <person name="Safronova V."/>
            <person name="Belimov A."/>
            <person name="Sazanova A."/>
            <person name="Chirak E."/>
            <person name="Verkhozina A."/>
            <person name="Kuznetsova I."/>
            <person name="Andronov E."/>
            <person name="Puhalsky J."/>
            <person name="Tikhonovich I."/>
        </authorList>
    </citation>
    <scope>NUCLEOTIDE SEQUENCE [LARGE SCALE GENOMIC DNA]</scope>
    <source>
        <strain evidence="3 4">Opo-235</strain>
    </source>
</reference>
<name>A0A3M9X3T7_9HYPH</name>
<dbReference type="Pfam" id="PF01321">
    <property type="entry name" value="Creatinase_N"/>
    <property type="match status" value="1"/>
</dbReference>
<dbReference type="Gene3D" id="3.90.230.10">
    <property type="entry name" value="Creatinase/methionine aminopeptidase superfamily"/>
    <property type="match status" value="1"/>
</dbReference>
<proteinExistence type="predicted"/>
<feature type="domain" description="Peptidase M24" evidence="1">
    <location>
        <begin position="150"/>
        <end position="358"/>
    </location>
</feature>
<sequence length="377" mass="42225">METGMVEEYKLRLDKLRRLIEHKEFDAALITSTDSVFYLTGFRYQPFERPFFFIVRPEGDLVIVTPRLEAENITTIPLQHRILEYTEYPAREGETYLDALAEVIKGHDVIAVEPSMPVALLQALDHFSPLVEPLVERLRLVKSPYEIGRIERAAHFSDLGLRMILDAARIGASIQGGYDRIPELRKAILEGEGTFDQYTSSIWLGLWAAPFSAQPHRLPEPTDIFGEGPNVGLSFLRANGYSAETERTFFLHRTSAEQAAIFAMMLAACNIAYDMLRPGVSAHEVDHEVMSFLRSEGFGGNLLHRTGHGIGMSGHEGPWLAEGSDDILQENMVISVEPGIYCRGQGGYRHSDTVLITADGYQKLTHFPSDLESLTLV</sequence>
<dbReference type="EMBL" id="QKOD01000009">
    <property type="protein sequence ID" value="RNJ42679.1"/>
    <property type="molecule type" value="Genomic_DNA"/>
</dbReference>
<dbReference type="InterPro" id="IPR050659">
    <property type="entry name" value="Peptidase_M24B"/>
</dbReference>
<dbReference type="Proteomes" id="UP000275436">
    <property type="component" value="Unassembled WGS sequence"/>
</dbReference>
<dbReference type="SUPFAM" id="SSF55920">
    <property type="entry name" value="Creatinase/aminopeptidase"/>
    <property type="match status" value="1"/>
</dbReference>
<dbReference type="Pfam" id="PF00557">
    <property type="entry name" value="Peptidase_M24"/>
    <property type="match status" value="1"/>
</dbReference>
<evidence type="ECO:0000259" key="1">
    <source>
        <dbReference type="Pfam" id="PF00557"/>
    </source>
</evidence>
<organism evidence="3 4">
    <name type="scientific">Mesorhizobium japonicum</name>
    <dbReference type="NCBI Taxonomy" id="2066070"/>
    <lineage>
        <taxon>Bacteria</taxon>
        <taxon>Pseudomonadati</taxon>
        <taxon>Pseudomonadota</taxon>
        <taxon>Alphaproteobacteria</taxon>
        <taxon>Hyphomicrobiales</taxon>
        <taxon>Phyllobacteriaceae</taxon>
        <taxon>Mesorhizobium</taxon>
    </lineage>
</organism>
<accession>A0A3M9X3T7</accession>
<comment type="caution">
    <text evidence="3">The sequence shown here is derived from an EMBL/GenBank/DDBJ whole genome shotgun (WGS) entry which is preliminary data.</text>
</comment>
<gene>
    <name evidence="3" type="ORF">DNR46_26455</name>
</gene>
<evidence type="ECO:0000259" key="2">
    <source>
        <dbReference type="Pfam" id="PF01321"/>
    </source>
</evidence>